<dbReference type="PANTHER" id="PTHR15728">
    <property type="entry name" value="DEADENYLATION COMPLEX CATALYTIC SUBUNIT PAN2"/>
    <property type="match status" value="1"/>
</dbReference>
<dbReference type="Proteomes" id="UP001159363">
    <property type="component" value="Chromosome 14"/>
</dbReference>
<evidence type="ECO:0000313" key="2">
    <source>
        <dbReference type="Proteomes" id="UP001159363"/>
    </source>
</evidence>
<sequence length="70" mass="8007">MVTGLKIQSVTHDSIEDARTALRLYQCYMRLVKEDTVQETLVKLYEDGCLSLEGQLCHAAKLLWYNKADS</sequence>
<organism evidence="1 2">
    <name type="scientific">Dryococelus australis</name>
    <dbReference type="NCBI Taxonomy" id="614101"/>
    <lineage>
        <taxon>Eukaryota</taxon>
        <taxon>Metazoa</taxon>
        <taxon>Ecdysozoa</taxon>
        <taxon>Arthropoda</taxon>
        <taxon>Hexapoda</taxon>
        <taxon>Insecta</taxon>
        <taxon>Pterygota</taxon>
        <taxon>Neoptera</taxon>
        <taxon>Polyneoptera</taxon>
        <taxon>Phasmatodea</taxon>
        <taxon>Verophasmatodea</taxon>
        <taxon>Anareolatae</taxon>
        <taxon>Phasmatidae</taxon>
        <taxon>Eurycanthinae</taxon>
        <taxon>Dryococelus</taxon>
    </lineage>
</organism>
<name>A0ABQ9G786_9NEOP</name>
<dbReference type="Gene3D" id="3.30.420.10">
    <property type="entry name" value="Ribonuclease H-like superfamily/Ribonuclease H"/>
    <property type="match status" value="1"/>
</dbReference>
<comment type="caution">
    <text evidence="1">The sequence shown here is derived from an EMBL/GenBank/DDBJ whole genome shotgun (WGS) entry which is preliminary data.</text>
</comment>
<proteinExistence type="predicted"/>
<protein>
    <recommendedName>
        <fullName evidence="3">Exonuclease domain-containing protein</fullName>
    </recommendedName>
</protein>
<evidence type="ECO:0008006" key="3">
    <source>
        <dbReference type="Google" id="ProtNLM"/>
    </source>
</evidence>
<dbReference type="InterPro" id="IPR036397">
    <property type="entry name" value="RNaseH_sf"/>
</dbReference>
<evidence type="ECO:0000313" key="1">
    <source>
        <dbReference type="EMBL" id="KAJ8867341.1"/>
    </source>
</evidence>
<accession>A0ABQ9G786</accession>
<keyword evidence="2" id="KW-1185">Reference proteome</keyword>
<reference evidence="1 2" key="1">
    <citation type="submission" date="2023-02" db="EMBL/GenBank/DDBJ databases">
        <title>LHISI_Scaffold_Assembly.</title>
        <authorList>
            <person name="Stuart O.P."/>
            <person name="Cleave R."/>
            <person name="Magrath M.J.L."/>
            <person name="Mikheyev A.S."/>
        </authorList>
    </citation>
    <scope>NUCLEOTIDE SEQUENCE [LARGE SCALE GENOMIC DNA]</scope>
    <source>
        <strain evidence="1">Daus_M_001</strain>
        <tissue evidence="1">Leg muscle</tissue>
    </source>
</reference>
<dbReference type="InterPro" id="IPR050785">
    <property type="entry name" value="PAN2-PAN3_catalytic_subunit"/>
</dbReference>
<dbReference type="PANTHER" id="PTHR15728:SF0">
    <property type="entry name" value="PAN2-PAN3 DEADENYLATION COMPLEX CATALYTIC SUBUNIT PAN2"/>
    <property type="match status" value="1"/>
</dbReference>
<gene>
    <name evidence="1" type="ORF">PR048_031142</name>
</gene>
<dbReference type="EMBL" id="JARBHB010000015">
    <property type="protein sequence ID" value="KAJ8867341.1"/>
    <property type="molecule type" value="Genomic_DNA"/>
</dbReference>